<dbReference type="EMBL" id="CP029289">
    <property type="protein sequence ID" value="AWR95837.1"/>
    <property type="molecule type" value="Genomic_DNA"/>
</dbReference>
<feature type="domain" description="Arsenite oxidase subunit AioA/Iodate reductase subunit IdrA 3Fe-4S cluster" evidence="6">
    <location>
        <begin position="28"/>
        <end position="145"/>
    </location>
</feature>
<dbReference type="InterPro" id="IPR009010">
    <property type="entry name" value="Asp_de-COase-like_dom_sf"/>
</dbReference>
<evidence type="ECO:0000313" key="7">
    <source>
        <dbReference type="EMBL" id="AWR95837.1"/>
    </source>
</evidence>
<reference evidence="7 8" key="1">
    <citation type="submission" date="2018-05" db="EMBL/GenBank/DDBJ databases">
        <title>Complete Genome Sequences of Extremely Thermoacidophilic, Metal-Mobilizing Type-Strain Members of the Archaeal Family Sulfolobaceae: Acidianus brierleyi DSM-1651T, Acidianus sulfidivorans DSM-18786T, Metallosphaera hakonensis DSM-7519T, and Metallosphaera prunae DSM-10039T.</title>
        <authorList>
            <person name="Counts J.A."/>
            <person name="Kelly R.M."/>
        </authorList>
    </citation>
    <scope>NUCLEOTIDE SEQUENCE [LARGE SCALE GENOMIC DNA]</scope>
    <source>
        <strain evidence="7 8">DSM 1651</strain>
    </source>
</reference>
<dbReference type="Pfam" id="PF18465">
    <property type="entry name" value="Rieske_3"/>
    <property type="match status" value="1"/>
</dbReference>
<evidence type="ECO:0000259" key="6">
    <source>
        <dbReference type="Pfam" id="PF18465"/>
    </source>
</evidence>
<dbReference type="Gene3D" id="3.30.200.200">
    <property type="match status" value="1"/>
</dbReference>
<name>A0A2U9III4_9CREN</name>
<dbReference type="SUPFAM" id="SSF53706">
    <property type="entry name" value="Formate dehydrogenase/DMSO reductase, domains 1-3"/>
    <property type="match status" value="1"/>
</dbReference>
<dbReference type="GO" id="GO:0016020">
    <property type="term" value="C:membrane"/>
    <property type="evidence" value="ECO:0007669"/>
    <property type="project" value="TreeGrafter"/>
</dbReference>
<dbReference type="AlphaFoldDB" id="A0A2U9III4"/>
<dbReference type="Pfam" id="PF01568">
    <property type="entry name" value="Molydop_binding"/>
    <property type="match status" value="1"/>
</dbReference>
<dbReference type="GO" id="GO:0003954">
    <property type="term" value="F:NADH dehydrogenase activity"/>
    <property type="evidence" value="ECO:0007669"/>
    <property type="project" value="TreeGrafter"/>
</dbReference>
<evidence type="ECO:0000313" key="8">
    <source>
        <dbReference type="Proteomes" id="UP000248044"/>
    </source>
</evidence>
<feature type="domain" description="Molybdopterin oxidoreductase" evidence="4">
    <location>
        <begin position="160"/>
        <end position="708"/>
    </location>
</feature>
<dbReference type="GO" id="GO:0043546">
    <property type="term" value="F:molybdopterin cofactor binding"/>
    <property type="evidence" value="ECO:0007669"/>
    <property type="project" value="InterPro"/>
</dbReference>
<dbReference type="PANTHER" id="PTHR43105:SF10">
    <property type="entry name" value="NADH-QUINONE OXIDOREDUCTASE SUBUNIT G"/>
    <property type="match status" value="1"/>
</dbReference>
<evidence type="ECO:0000256" key="3">
    <source>
        <dbReference type="ARBA" id="ARBA00023014"/>
    </source>
</evidence>
<sequence>MSDKRPSYPRNSKVPLPPVNAEYYTTVCRFCNTGCGYQVYVFPADKAGEPQAGKNALVWNVVDKIYDRNLKDYKADYTAPAPPLGALVGEPWIGEGMVSKTIKRNPNTGVWEEVYIEMVPSPECPANEGNYSPRGGRNAKRIWSTFISDDGSGFAQYWARAKNPMVRFNGSLQAVSWEYAIDVVARVLKYYLDHETYEYPIGPGALQLFVDRVTHGGGQGGGNITTMVASLFFHLAMASPMIRSHYQPTLTMTTAGFIDAAQDPDNSSMLDISIADSIVIWGANEYSTSTVNFIQHMFDNLKGITQTRKKKYFEPGEPIPPTQMAIVEVRNTETVKAAEAAAPNPKEQVLYVQVNPGTDTVLINAVAAYIYSTYPDVVKHFVSLYENAKVYGFKWMSSSYQDYVKEILTSKPLEEILNDASKTTGVPVDTIKRLGDIIAKPKIGTDGKVYYRRTVIEYEKGLIWTINYLPQYALANMCMISGALSGRPGCGCQITGGHQRGYAGPNPPPTPWSDGIRDWISRPSKTIYEEYTKTLYPAVDKYLPIIDSRLISGQGKIFYTFDANPFKLSYNIPKLQQVVNRRAQALSNYINGVSGLGDVSEKVGDTFNVDAVKKTNPEFPTSEEYANLIIDGLNKVSGALFVILQDSYLDQNFLGQYSAHVVLPSAVNNGEMYEMRYNAHERRFRLSEAFHDPPGEAMPDPWIYGMISYRIYQLYEEEGRQSSAQAQRIYKAFNPLWTYLKKYMKPNAPLMEKIPFSHRYEDYDWFNIANDFWVTYVANADTFFGKSGINWPYGWTIIHWSPGWKYMNLKKFKLLRTVGEVLPIVGAEDNPNGGFTVYGVVNLAEPGIHGKFRVEKIIVDPSQSVTVGTITLPLIIRELGYMTLDEVREKFGYDLLPWVINTFYPWPAYFPGYYGYMKEARQKYKYNANNGRWEILWQSCWPDFEVPEIRSRVPYVFIMISKEDADNEGLKNGDIVEVYNDYGTLTGVIWISNTASPGVLFIAMANPHQQAANLITLPNVDPATGNWTFKMTWANIKKIGSLPEIEKEQLVFAPIDFRT</sequence>
<keyword evidence="2" id="KW-0408">Iron</keyword>
<evidence type="ECO:0000259" key="5">
    <source>
        <dbReference type="Pfam" id="PF01568"/>
    </source>
</evidence>
<keyword evidence="3" id="KW-0411">Iron-sulfur</keyword>
<dbReference type="GeneID" id="36830530"/>
<keyword evidence="8" id="KW-1185">Reference proteome</keyword>
<evidence type="ECO:0000256" key="1">
    <source>
        <dbReference type="ARBA" id="ARBA00022723"/>
    </source>
</evidence>
<dbReference type="GO" id="GO:0046872">
    <property type="term" value="F:metal ion binding"/>
    <property type="evidence" value="ECO:0007669"/>
    <property type="project" value="UniProtKB-KW"/>
</dbReference>
<dbReference type="InterPro" id="IPR041632">
    <property type="entry name" value="AioA/IdrA_3Fe-4S"/>
</dbReference>
<dbReference type="RefSeq" id="WP_110271715.1">
    <property type="nucleotide sequence ID" value="NZ_CP029289.2"/>
</dbReference>
<dbReference type="Proteomes" id="UP000248044">
    <property type="component" value="Chromosome"/>
</dbReference>
<accession>A0A2U9III4</accession>
<protein>
    <submittedName>
        <fullName evidence="7">Molybdopterin dinucleotide-binding protein</fullName>
    </submittedName>
</protein>
<proteinExistence type="predicted"/>
<gene>
    <name evidence="7" type="ORF">DFR85_00200</name>
</gene>
<dbReference type="InterPro" id="IPR050123">
    <property type="entry name" value="Prok_molybdopt-oxidoreductase"/>
</dbReference>
<feature type="domain" description="Molybdopterin dinucleotide-binding" evidence="5">
    <location>
        <begin position="947"/>
        <end position="1032"/>
    </location>
</feature>
<dbReference type="InterPro" id="IPR006656">
    <property type="entry name" value="Mopterin_OxRdtase"/>
</dbReference>
<dbReference type="Gene3D" id="3.40.50.740">
    <property type="match status" value="1"/>
</dbReference>
<evidence type="ECO:0000259" key="4">
    <source>
        <dbReference type="Pfam" id="PF00384"/>
    </source>
</evidence>
<dbReference type="Gene3D" id="3.40.228.10">
    <property type="entry name" value="Dimethylsulfoxide Reductase, domain 2"/>
    <property type="match status" value="1"/>
</dbReference>
<dbReference type="SUPFAM" id="SSF50692">
    <property type="entry name" value="ADC-like"/>
    <property type="match status" value="1"/>
</dbReference>
<dbReference type="KEGG" id="abri:DFR85_00200"/>
<keyword evidence="1" id="KW-0479">Metal-binding</keyword>
<dbReference type="OrthoDB" id="23466at2157"/>
<dbReference type="PANTHER" id="PTHR43105">
    <property type="entry name" value="RESPIRATORY NITRATE REDUCTASE"/>
    <property type="match status" value="1"/>
</dbReference>
<dbReference type="GO" id="GO:0051536">
    <property type="term" value="F:iron-sulfur cluster binding"/>
    <property type="evidence" value="ECO:0007669"/>
    <property type="project" value="UniProtKB-KW"/>
</dbReference>
<dbReference type="InterPro" id="IPR006657">
    <property type="entry name" value="MoPterin_dinucl-bd_dom"/>
</dbReference>
<organism evidence="7 8">
    <name type="scientific">Acidianus brierleyi</name>
    <dbReference type="NCBI Taxonomy" id="41673"/>
    <lineage>
        <taxon>Archaea</taxon>
        <taxon>Thermoproteota</taxon>
        <taxon>Thermoprotei</taxon>
        <taxon>Sulfolobales</taxon>
        <taxon>Sulfolobaceae</taxon>
        <taxon>Acidianus</taxon>
    </lineage>
</organism>
<evidence type="ECO:0000256" key="2">
    <source>
        <dbReference type="ARBA" id="ARBA00023004"/>
    </source>
</evidence>
<dbReference type="Gene3D" id="2.40.40.20">
    <property type="match status" value="1"/>
</dbReference>
<dbReference type="Pfam" id="PF00384">
    <property type="entry name" value="Molybdopterin"/>
    <property type="match status" value="1"/>
</dbReference>
<dbReference type="GO" id="GO:0022904">
    <property type="term" value="P:respiratory electron transport chain"/>
    <property type="evidence" value="ECO:0007669"/>
    <property type="project" value="TreeGrafter"/>
</dbReference>